<evidence type="ECO:0000256" key="1">
    <source>
        <dbReference type="ARBA" id="ARBA00022491"/>
    </source>
</evidence>
<gene>
    <name evidence="7" type="ORF">B5E88_08100</name>
</gene>
<evidence type="ECO:0000313" key="8">
    <source>
        <dbReference type="Proteomes" id="UP000196074"/>
    </source>
</evidence>
<feature type="domain" description="HTH cro/C1-type" evidence="6">
    <location>
        <begin position="2"/>
        <end position="54"/>
    </location>
</feature>
<keyword evidence="3" id="KW-0238">DNA-binding</keyword>
<dbReference type="SUPFAM" id="SSF47413">
    <property type="entry name" value="lambda repressor-like DNA-binding domains"/>
    <property type="match status" value="1"/>
</dbReference>
<dbReference type="InterPro" id="IPR028082">
    <property type="entry name" value="Peripla_BP_I"/>
</dbReference>
<comment type="caution">
    <text evidence="7">The sequence shown here is derived from an EMBL/GenBank/DDBJ whole genome shotgun (WGS) entry which is preliminary data.</text>
</comment>
<evidence type="ECO:0000256" key="3">
    <source>
        <dbReference type="ARBA" id="ARBA00023125"/>
    </source>
</evidence>
<keyword evidence="2" id="KW-0805">Transcription regulation</keyword>
<evidence type="ECO:0000313" key="7">
    <source>
        <dbReference type="EMBL" id="OUQ09980.1"/>
    </source>
</evidence>
<dbReference type="RefSeq" id="WP_087215377.1">
    <property type="nucleotide sequence ID" value="NZ_NFLC01000014.1"/>
</dbReference>
<dbReference type="SUPFAM" id="SSF53822">
    <property type="entry name" value="Periplasmic binding protein-like I"/>
    <property type="match status" value="1"/>
</dbReference>
<keyword evidence="1" id="KW-0678">Repressor</keyword>
<dbReference type="InterPro" id="IPR010982">
    <property type="entry name" value="Lambda_DNA-bd_dom_sf"/>
</dbReference>
<dbReference type="CDD" id="cd01392">
    <property type="entry name" value="HTH_LacI"/>
    <property type="match status" value="1"/>
</dbReference>
<dbReference type="PANTHER" id="PTHR30146">
    <property type="entry name" value="LACI-RELATED TRANSCRIPTIONAL REPRESSOR"/>
    <property type="match status" value="1"/>
</dbReference>
<dbReference type="GO" id="GO:0000976">
    <property type="term" value="F:transcription cis-regulatory region binding"/>
    <property type="evidence" value="ECO:0007669"/>
    <property type="project" value="TreeGrafter"/>
</dbReference>
<dbReference type="Pfam" id="PF00356">
    <property type="entry name" value="LacI"/>
    <property type="match status" value="1"/>
</dbReference>
<accession>A0A1Y4QY44</accession>
<evidence type="ECO:0000256" key="2">
    <source>
        <dbReference type="ARBA" id="ARBA00023015"/>
    </source>
</evidence>
<dbReference type="PROSITE" id="PS00356">
    <property type="entry name" value="HTH_LACI_1"/>
    <property type="match status" value="1"/>
</dbReference>
<dbReference type="NCBIfam" id="NF047341">
    <property type="entry name" value="lactose_RbsR"/>
    <property type="match status" value="1"/>
</dbReference>
<keyword evidence="4" id="KW-0804">Transcription</keyword>
<dbReference type="InterPro" id="IPR001387">
    <property type="entry name" value="Cro/C1-type_HTH"/>
</dbReference>
<dbReference type="PANTHER" id="PTHR30146:SF148">
    <property type="entry name" value="HTH-TYPE TRANSCRIPTIONAL REPRESSOR PURR-RELATED"/>
    <property type="match status" value="1"/>
</dbReference>
<protein>
    <submittedName>
        <fullName evidence="7">LacI family transcriptional regulator</fullName>
    </submittedName>
</protein>
<dbReference type="EMBL" id="NFLC01000014">
    <property type="protein sequence ID" value="OUQ09980.1"/>
    <property type="molecule type" value="Genomic_DNA"/>
</dbReference>
<sequence>MKKKVTIKEVAATSGVSIATVSQILNGNAEKFSPKTVEKVMNAKNSLDYQPDYFAQRMVMKKSKTIGVMIPDITNPFFSLLLKGIEKVVYGQKYIVMLCDADFSVQKESEYLQELIRRGVDGFIIASSTVSNQTLKEQLTKNQVPYIVLDQKKSEGGSDELSTNDFTGGVLAANHLRELGHEKVALIGPQDAPSNIQTRIEGFKTVYPEFLFVNQPLTREGGKQAAEQIIPSEVSAIFALNDEIALGLMYQLKHLGKVIPDDYSIVGYDNSPMSEYVTPTLTTVSQPIFELGQIAAELLLERIRDPKQAWARKVLPVELIKRNTTAHLK</sequence>
<evidence type="ECO:0000256" key="4">
    <source>
        <dbReference type="ARBA" id="ARBA00023163"/>
    </source>
</evidence>
<dbReference type="Gene3D" id="1.10.260.40">
    <property type="entry name" value="lambda repressor-like DNA-binding domains"/>
    <property type="match status" value="1"/>
</dbReference>
<dbReference type="AlphaFoldDB" id="A0A1Y4QY44"/>
<dbReference type="Gene3D" id="3.40.50.2300">
    <property type="match status" value="2"/>
</dbReference>
<dbReference type="GO" id="GO:0003700">
    <property type="term" value="F:DNA-binding transcription factor activity"/>
    <property type="evidence" value="ECO:0007669"/>
    <property type="project" value="TreeGrafter"/>
</dbReference>
<evidence type="ECO:0000259" key="5">
    <source>
        <dbReference type="PROSITE" id="PS50932"/>
    </source>
</evidence>
<dbReference type="Proteomes" id="UP000196074">
    <property type="component" value="Unassembled WGS sequence"/>
</dbReference>
<name>A0A1Y4QY44_9ENTE</name>
<feature type="domain" description="HTH lacI-type" evidence="5">
    <location>
        <begin position="5"/>
        <end position="60"/>
    </location>
</feature>
<dbReference type="PROSITE" id="PS50932">
    <property type="entry name" value="HTH_LACI_2"/>
    <property type="match status" value="1"/>
</dbReference>
<proteinExistence type="predicted"/>
<reference evidence="8" key="1">
    <citation type="submission" date="2017-04" db="EMBL/GenBank/DDBJ databases">
        <title>Function of individual gut microbiota members based on whole genome sequencing of pure cultures obtained from chicken caecum.</title>
        <authorList>
            <person name="Medvecky M."/>
            <person name="Cejkova D."/>
            <person name="Polansky O."/>
            <person name="Karasova D."/>
            <person name="Kubasova T."/>
            <person name="Cizek A."/>
            <person name="Rychlik I."/>
        </authorList>
    </citation>
    <scope>NUCLEOTIDE SEQUENCE [LARGE SCALE GENOMIC DNA]</scope>
    <source>
        <strain evidence="8">An144</strain>
    </source>
</reference>
<dbReference type="InterPro" id="IPR046335">
    <property type="entry name" value="LacI/GalR-like_sensor"/>
</dbReference>
<dbReference type="SMART" id="SM00354">
    <property type="entry name" value="HTH_LACI"/>
    <property type="match status" value="1"/>
</dbReference>
<dbReference type="InterPro" id="IPR000843">
    <property type="entry name" value="HTH_LacI"/>
</dbReference>
<dbReference type="Pfam" id="PF13377">
    <property type="entry name" value="Peripla_BP_3"/>
    <property type="match status" value="1"/>
</dbReference>
<organism evidence="7 8">
    <name type="scientific">Enterococcus cecorum</name>
    <dbReference type="NCBI Taxonomy" id="44008"/>
    <lineage>
        <taxon>Bacteria</taxon>
        <taxon>Bacillati</taxon>
        <taxon>Bacillota</taxon>
        <taxon>Bacilli</taxon>
        <taxon>Lactobacillales</taxon>
        <taxon>Enterococcaceae</taxon>
        <taxon>Enterococcus</taxon>
    </lineage>
</organism>
<dbReference type="PROSITE" id="PS50943">
    <property type="entry name" value="HTH_CROC1"/>
    <property type="match status" value="1"/>
</dbReference>
<evidence type="ECO:0000259" key="6">
    <source>
        <dbReference type="PROSITE" id="PS50943"/>
    </source>
</evidence>